<feature type="compositionally biased region" description="Polar residues" evidence="1">
    <location>
        <begin position="46"/>
        <end position="86"/>
    </location>
</feature>
<feature type="compositionally biased region" description="Polar residues" evidence="1">
    <location>
        <begin position="696"/>
        <end position="717"/>
    </location>
</feature>
<dbReference type="eggNOG" id="ENOG502TJ6D">
    <property type="taxonomic scope" value="Eukaryota"/>
</dbReference>
<organism evidence="2 3">
    <name type="scientific">Caenorhabditis tropicalis</name>
    <dbReference type="NCBI Taxonomy" id="1561998"/>
    <lineage>
        <taxon>Eukaryota</taxon>
        <taxon>Metazoa</taxon>
        <taxon>Ecdysozoa</taxon>
        <taxon>Nematoda</taxon>
        <taxon>Chromadorea</taxon>
        <taxon>Rhabditida</taxon>
        <taxon>Rhabditina</taxon>
        <taxon>Rhabditomorpha</taxon>
        <taxon>Rhabditoidea</taxon>
        <taxon>Rhabditidae</taxon>
        <taxon>Peloderinae</taxon>
        <taxon>Caenorhabditis</taxon>
    </lineage>
</organism>
<evidence type="ECO:0000313" key="3">
    <source>
        <dbReference type="WBParaSite" id="Csp11.Scaffold628.g6989.t1"/>
    </source>
</evidence>
<feature type="region of interest" description="Disordered" evidence="1">
    <location>
        <begin position="1"/>
        <end position="206"/>
    </location>
</feature>
<dbReference type="WBParaSite" id="Csp11.Scaffold628.g6989.t1">
    <property type="protein sequence ID" value="Csp11.Scaffold628.g6989.t1"/>
    <property type="gene ID" value="Csp11.Scaffold628.g6989"/>
</dbReference>
<feature type="compositionally biased region" description="Low complexity" evidence="1">
    <location>
        <begin position="145"/>
        <end position="158"/>
    </location>
</feature>
<feature type="compositionally biased region" description="Basic and acidic residues" evidence="1">
    <location>
        <begin position="739"/>
        <end position="764"/>
    </location>
</feature>
<dbReference type="Proteomes" id="UP000095282">
    <property type="component" value="Unplaced"/>
</dbReference>
<feature type="compositionally biased region" description="Basic and acidic residues" evidence="1">
    <location>
        <begin position="25"/>
        <end position="36"/>
    </location>
</feature>
<evidence type="ECO:0000313" key="2">
    <source>
        <dbReference type="Proteomes" id="UP000095282"/>
    </source>
</evidence>
<name>A0A1I7TL45_9PELO</name>
<feature type="compositionally biased region" description="Polar residues" evidence="1">
    <location>
        <begin position="132"/>
        <end position="144"/>
    </location>
</feature>
<accession>A0A1I7TL45</accession>
<feature type="compositionally biased region" description="Basic residues" evidence="1">
    <location>
        <begin position="280"/>
        <end position="289"/>
    </location>
</feature>
<feature type="region of interest" description="Disordered" evidence="1">
    <location>
        <begin position="269"/>
        <end position="371"/>
    </location>
</feature>
<feature type="compositionally biased region" description="Polar residues" evidence="1">
    <location>
        <begin position="169"/>
        <end position="193"/>
    </location>
</feature>
<feature type="region of interest" description="Disordered" evidence="1">
    <location>
        <begin position="613"/>
        <end position="820"/>
    </location>
</feature>
<feature type="compositionally biased region" description="Polar residues" evidence="1">
    <location>
        <begin position="640"/>
        <end position="651"/>
    </location>
</feature>
<feature type="compositionally biased region" description="Basic and acidic residues" evidence="1">
    <location>
        <begin position="781"/>
        <end position="797"/>
    </location>
</feature>
<evidence type="ECO:0000256" key="1">
    <source>
        <dbReference type="SAM" id="MobiDB-lite"/>
    </source>
</evidence>
<feature type="compositionally biased region" description="Polar residues" evidence="1">
    <location>
        <begin position="803"/>
        <end position="820"/>
    </location>
</feature>
<sequence length="820" mass="91829">MNNFHRQRGVEYSQAEQEGSSSSASHRDYRPHENYRNGRGRGFNGQKNSYQSSTNQPQRSLSSSTHQVSAANKSLNQSVSNRNYSTGEYDPHRMAQHYRQRQHSDQPWRGKSLPRGPSNQVFPPQASGRGRQVSQSGVYSNGAPQQQMTQRGRGQQRGNFTNSRRDCSQHQLHGQQNNMFRGNSNPGPSNMNKSFGGYLGENGDDSVFLDEPAGKAPVNANRYHPNPSNRVKQVGGYQKNINMNKSFGGYLHENGNNSVNLDQSVRGAPANANQFGQHRTSTRGRKQQRGNRNNMNKSFVADQRREHSVPQRHHQKQMHPNELAHKVSQMTVGDKSSEGTSNSMAKMPVRNAPQKKSGSKRRSFKKNTDTLNRTLPALSLDETMDNEDKVNLNHTIGCVVPKGILKREEGIVRSKSVVFATPPTPRALWSPMRTRVTSSIFGLTPKKSKENLIFAGKQEKPSTLFNFEEEHIRPLTWKDSVVLHVHELIVVDTDSQFVGFYMTHRETISPKPDLLVKDDGLFFLYPNTKNLMKMPSNFLFNVYPTEEHVLGQLVAGRYYYLDDVDNDMAEIHTLPNKYTISNLPELLLDPHKYDPEVKSKKFLDMALAEFIEKRSQEPSGNSASGSAPKPLPAPEPEVTVANTEATVSTSEPAIAAQPPPIMPPQVKKCDNPSAGPQKPVGACNNSTPEKEAAAKNQKTPVVEASTSNQNPVTPQTRSGKKRRLEFTPLRTSTPRKSNQLKDSDERSAKKPKSSERRVQREKSDSVYTRWGIFAETPRVPVNERRATRSLFRRRDPFGESPEEPTSSNAEDTKGSSPSSP</sequence>
<feature type="compositionally biased region" description="Low complexity" evidence="1">
    <location>
        <begin position="13"/>
        <end position="24"/>
    </location>
</feature>
<proteinExistence type="predicted"/>
<keyword evidence="2" id="KW-1185">Reference proteome</keyword>
<reference evidence="3" key="1">
    <citation type="submission" date="2016-11" db="UniProtKB">
        <authorList>
            <consortium name="WormBaseParasite"/>
        </authorList>
    </citation>
    <scope>IDENTIFICATION</scope>
</reference>
<protein>
    <submittedName>
        <fullName evidence="3">Trithorax group protein osa</fullName>
    </submittedName>
</protein>
<dbReference type="AlphaFoldDB" id="A0A1I7TL45"/>